<protein>
    <submittedName>
        <fullName evidence="3">Class D sortase</fullName>
    </submittedName>
</protein>
<organism evidence="3 4">
    <name type="scientific">Mangrovimicrobium sediminis</name>
    <dbReference type="NCBI Taxonomy" id="2562682"/>
    <lineage>
        <taxon>Bacteria</taxon>
        <taxon>Pseudomonadati</taxon>
        <taxon>Pseudomonadota</taxon>
        <taxon>Gammaproteobacteria</taxon>
        <taxon>Cellvibrionales</taxon>
        <taxon>Halieaceae</taxon>
        <taxon>Mangrovimicrobium</taxon>
    </lineage>
</organism>
<name>A0A4Z0M2H0_9GAMM</name>
<dbReference type="InterPro" id="IPR023365">
    <property type="entry name" value="Sortase_dom-sf"/>
</dbReference>
<feature type="region of interest" description="Disordered" evidence="2">
    <location>
        <begin position="224"/>
        <end position="250"/>
    </location>
</feature>
<dbReference type="EMBL" id="SRLE01000007">
    <property type="protein sequence ID" value="TGD73634.1"/>
    <property type="molecule type" value="Genomic_DNA"/>
</dbReference>
<dbReference type="CDD" id="cd05828">
    <property type="entry name" value="Sortase_D_1"/>
    <property type="match status" value="1"/>
</dbReference>
<dbReference type="OrthoDB" id="9790661at2"/>
<dbReference type="RefSeq" id="WP_135443976.1">
    <property type="nucleotide sequence ID" value="NZ_SRLE01000007.1"/>
</dbReference>
<dbReference type="InterPro" id="IPR005754">
    <property type="entry name" value="Sortase"/>
</dbReference>
<sequence length="250" mass="26341">MNMVVLQFIERILTTSGVIGLLCVAAAWTDGLVHSRAAINSFNAAYAAQADGLAVPPPDQRLWSASRVRDYIPADTADTADANAEDAPLALLEIGRLGMQVPVFAGTDPVTLNRGAGVVGGTAFPGEKGNIAVSAHRDGYFRALKDIRVGDQITLRTLDGEQRFEVASLHVTDPLDVSVLADTGDTVLTLITCYPFYYVGFAPERLIVTATLLDDPGTAIHAPVSVPSSTSTETSAVREITTGQTAETSP</sequence>
<evidence type="ECO:0000256" key="2">
    <source>
        <dbReference type="SAM" id="MobiDB-lite"/>
    </source>
</evidence>
<dbReference type="InterPro" id="IPR041999">
    <property type="entry name" value="Sortase_D_1"/>
</dbReference>
<comment type="caution">
    <text evidence="3">The sequence shown here is derived from an EMBL/GenBank/DDBJ whole genome shotgun (WGS) entry which is preliminary data.</text>
</comment>
<dbReference type="NCBIfam" id="TIGR01076">
    <property type="entry name" value="sortase_fam"/>
    <property type="match status" value="1"/>
</dbReference>
<dbReference type="Pfam" id="PF04203">
    <property type="entry name" value="Sortase"/>
    <property type="match status" value="1"/>
</dbReference>
<evidence type="ECO:0000313" key="4">
    <source>
        <dbReference type="Proteomes" id="UP000298050"/>
    </source>
</evidence>
<evidence type="ECO:0000313" key="3">
    <source>
        <dbReference type="EMBL" id="TGD73634.1"/>
    </source>
</evidence>
<evidence type="ECO:0000256" key="1">
    <source>
        <dbReference type="ARBA" id="ARBA00022801"/>
    </source>
</evidence>
<feature type="compositionally biased region" description="Low complexity" evidence="2">
    <location>
        <begin position="224"/>
        <end position="237"/>
    </location>
</feature>
<accession>A0A4Z0M2H0</accession>
<dbReference type="Proteomes" id="UP000298050">
    <property type="component" value="Unassembled WGS sequence"/>
</dbReference>
<keyword evidence="4" id="KW-1185">Reference proteome</keyword>
<feature type="compositionally biased region" description="Polar residues" evidence="2">
    <location>
        <begin position="241"/>
        <end position="250"/>
    </location>
</feature>
<dbReference type="Gene3D" id="2.40.260.10">
    <property type="entry name" value="Sortase"/>
    <property type="match status" value="1"/>
</dbReference>
<gene>
    <name evidence="3" type="ORF">E4634_11500</name>
</gene>
<dbReference type="GO" id="GO:0016787">
    <property type="term" value="F:hydrolase activity"/>
    <property type="evidence" value="ECO:0007669"/>
    <property type="project" value="UniProtKB-KW"/>
</dbReference>
<dbReference type="SUPFAM" id="SSF63817">
    <property type="entry name" value="Sortase"/>
    <property type="match status" value="1"/>
</dbReference>
<dbReference type="AlphaFoldDB" id="A0A4Z0M2H0"/>
<proteinExistence type="predicted"/>
<reference evidence="3 4" key="1">
    <citation type="submission" date="2019-04" db="EMBL/GenBank/DDBJ databases">
        <title>Taxonomy of novel Haliea sp. from mangrove soil of West Coast of India.</title>
        <authorList>
            <person name="Verma A."/>
            <person name="Kumar P."/>
            <person name="Krishnamurthi S."/>
        </authorList>
    </citation>
    <scope>NUCLEOTIDE SEQUENCE [LARGE SCALE GENOMIC DNA]</scope>
    <source>
        <strain evidence="3 4">SAOS-164</strain>
    </source>
</reference>
<keyword evidence="1" id="KW-0378">Hydrolase</keyword>